<evidence type="ECO:0000256" key="2">
    <source>
        <dbReference type="ARBA" id="ARBA00022692"/>
    </source>
</evidence>
<evidence type="ECO:0000313" key="8">
    <source>
        <dbReference type="Proteomes" id="UP000692954"/>
    </source>
</evidence>
<evidence type="ECO:0000259" key="6">
    <source>
        <dbReference type="PROSITE" id="PS51469"/>
    </source>
</evidence>
<keyword evidence="3 5" id="KW-1133">Transmembrane helix</keyword>
<organism evidence="7 8">
    <name type="scientific">Paramecium sonneborni</name>
    <dbReference type="NCBI Taxonomy" id="65129"/>
    <lineage>
        <taxon>Eukaryota</taxon>
        <taxon>Sar</taxon>
        <taxon>Alveolata</taxon>
        <taxon>Ciliophora</taxon>
        <taxon>Intramacronucleata</taxon>
        <taxon>Oligohymenophorea</taxon>
        <taxon>Peniculida</taxon>
        <taxon>Parameciidae</taxon>
        <taxon>Paramecium</taxon>
    </lineage>
</organism>
<name>A0A8S1NX53_9CILI</name>
<feature type="domain" description="SUN" evidence="6">
    <location>
        <begin position="18"/>
        <end position="179"/>
    </location>
</feature>
<comment type="subcellular location">
    <subcellularLocation>
        <location evidence="1">Endomembrane system</location>
    </subcellularLocation>
</comment>
<dbReference type="AlphaFoldDB" id="A0A8S1NX53"/>
<reference evidence="7" key="1">
    <citation type="submission" date="2021-01" db="EMBL/GenBank/DDBJ databases">
        <authorList>
            <consortium name="Genoscope - CEA"/>
            <person name="William W."/>
        </authorList>
    </citation>
    <scope>NUCLEOTIDE SEQUENCE</scope>
</reference>
<dbReference type="GO" id="GO:0016020">
    <property type="term" value="C:membrane"/>
    <property type="evidence" value="ECO:0007669"/>
    <property type="project" value="InterPro"/>
</dbReference>
<dbReference type="PANTHER" id="PTHR12953">
    <property type="entry name" value="MEMBRANE PROTEIN CH1 RELATED"/>
    <property type="match status" value="1"/>
</dbReference>
<dbReference type="GO" id="GO:0012505">
    <property type="term" value="C:endomembrane system"/>
    <property type="evidence" value="ECO:0007669"/>
    <property type="project" value="UniProtKB-SubCell"/>
</dbReference>
<protein>
    <recommendedName>
        <fullName evidence="6">SUN domain-containing protein</fullName>
    </recommendedName>
</protein>
<feature type="transmembrane region" description="Helical" evidence="5">
    <location>
        <begin position="328"/>
        <end position="352"/>
    </location>
</feature>
<evidence type="ECO:0000256" key="4">
    <source>
        <dbReference type="ARBA" id="ARBA00023136"/>
    </source>
</evidence>
<keyword evidence="8" id="KW-1185">Reference proteome</keyword>
<dbReference type="PROSITE" id="PS51469">
    <property type="entry name" value="SUN"/>
    <property type="match status" value="1"/>
</dbReference>
<dbReference type="InterPro" id="IPR045120">
    <property type="entry name" value="Suco/Slp1-like"/>
</dbReference>
<dbReference type="Pfam" id="PF07738">
    <property type="entry name" value="Sad1_UNC"/>
    <property type="match status" value="1"/>
</dbReference>
<accession>A0A8S1NX53</accession>
<sequence length="411" mass="47851">MVIRNIQFRGINMLTYIDNWFENVLLFQPIKEIQKNLPSAQNFANKFGGAIILTKSNALQQIDNVLVDSVELYMITECDQKNVFFIVCLQEEISLEIITIINKELYSSTIKNFQVYGSVVYPTKEWELLGNFLAEDSNEWQIFNFDQRFLRYLKIHIIDFHTAEFHCTLTQIRVFGQTVIGDLIDSHKREKIIKPESKIVNSTQEKEEINLNEVSEEDDGSINDTCSVADYFYINQNDKRIESKYINVLPFESKQSLFKVTAQNILILSHNVELFKYEINQIKQQNQKDQKEQDEIKLSQSYLFQQISELKLINQKLVDELNQLQKNLFLSLFCIIAIAAVITIILLIHCFCNQDKQQQIMQQTRVGKKNSSAIVKSQPQLLNICGNENQITQKSKINQIQNQKGKQKKAN</sequence>
<keyword evidence="4 5" id="KW-0472">Membrane</keyword>
<dbReference type="OrthoDB" id="266334at2759"/>
<dbReference type="GO" id="GO:0005737">
    <property type="term" value="C:cytoplasm"/>
    <property type="evidence" value="ECO:0007669"/>
    <property type="project" value="TreeGrafter"/>
</dbReference>
<dbReference type="PANTHER" id="PTHR12953:SF0">
    <property type="entry name" value="SUN DOMAIN-CONTAINING OSSIFICATION FACTOR"/>
    <property type="match status" value="1"/>
</dbReference>
<evidence type="ECO:0000313" key="7">
    <source>
        <dbReference type="EMBL" id="CAD8095909.1"/>
    </source>
</evidence>
<dbReference type="Proteomes" id="UP000692954">
    <property type="component" value="Unassembled WGS sequence"/>
</dbReference>
<evidence type="ECO:0000256" key="1">
    <source>
        <dbReference type="ARBA" id="ARBA00004308"/>
    </source>
</evidence>
<dbReference type="EMBL" id="CAJJDN010000065">
    <property type="protein sequence ID" value="CAD8095909.1"/>
    <property type="molecule type" value="Genomic_DNA"/>
</dbReference>
<gene>
    <name evidence="7" type="ORF">PSON_ATCC_30995.1.T0650151</name>
</gene>
<proteinExistence type="predicted"/>
<evidence type="ECO:0000256" key="3">
    <source>
        <dbReference type="ARBA" id="ARBA00022989"/>
    </source>
</evidence>
<keyword evidence="2 5" id="KW-0812">Transmembrane</keyword>
<comment type="caution">
    <text evidence="7">The sequence shown here is derived from an EMBL/GenBank/DDBJ whole genome shotgun (WGS) entry which is preliminary data.</text>
</comment>
<dbReference type="InterPro" id="IPR012919">
    <property type="entry name" value="SUN_dom"/>
</dbReference>
<evidence type="ECO:0000256" key="5">
    <source>
        <dbReference type="SAM" id="Phobius"/>
    </source>
</evidence>
<dbReference type="GO" id="GO:0034975">
    <property type="term" value="P:protein folding in endoplasmic reticulum"/>
    <property type="evidence" value="ECO:0007669"/>
    <property type="project" value="TreeGrafter"/>
</dbReference>